<dbReference type="RefSeq" id="WP_179237109.1">
    <property type="nucleotide sequence ID" value="NZ_JACBNQ010000002.1"/>
</dbReference>
<dbReference type="SUPFAM" id="SSF46689">
    <property type="entry name" value="Homeodomain-like"/>
    <property type="match status" value="2"/>
</dbReference>
<dbReference type="EMBL" id="JACBNQ010000002">
    <property type="protein sequence ID" value="NYB73433.1"/>
    <property type="molecule type" value="Genomic_DNA"/>
</dbReference>
<comment type="caution">
    <text evidence="5">The sequence shown here is derived from an EMBL/GenBank/DDBJ whole genome shotgun (WGS) entry which is preliminary data.</text>
</comment>
<dbReference type="SMART" id="SM00342">
    <property type="entry name" value="HTH_ARAC"/>
    <property type="match status" value="1"/>
</dbReference>
<dbReference type="GO" id="GO:0043565">
    <property type="term" value="F:sequence-specific DNA binding"/>
    <property type="evidence" value="ECO:0007669"/>
    <property type="project" value="InterPro"/>
</dbReference>
<organism evidence="5 6">
    <name type="scientific">Sedimentibacter hydroxybenzoicus DSM 7310</name>
    <dbReference type="NCBI Taxonomy" id="1123245"/>
    <lineage>
        <taxon>Bacteria</taxon>
        <taxon>Bacillati</taxon>
        <taxon>Bacillota</taxon>
        <taxon>Tissierellia</taxon>
        <taxon>Sedimentibacter</taxon>
    </lineage>
</organism>
<dbReference type="PANTHER" id="PTHR43280:SF2">
    <property type="entry name" value="HTH-TYPE TRANSCRIPTIONAL REGULATOR EXSA"/>
    <property type="match status" value="1"/>
</dbReference>
<evidence type="ECO:0000256" key="1">
    <source>
        <dbReference type="ARBA" id="ARBA00023015"/>
    </source>
</evidence>
<sequence>MNDKDNQSRLSDSFQSFFNSDKEGLLAKAIEFFPYLIHVFAPDGTAVFVNEAVLQQYGITRALLENTIIGKYNILKDPTISAAIPCSLLQQAFQGETVYCPDIKVPLDTLAERYGVQDYDMEAMYQDITMFSIFNNAGKVAYIVSIQIIRRIYRGKEEIERAKEYIETHWMDAFDVKETAKAAGLSRTHFSRLFKKHTGMTPHDYYISFKIGRLKDKLSDSNLSISQAFAACGLDYNGYFAKVFKERTGLSPSQYRNKDTKR</sequence>
<dbReference type="Proteomes" id="UP000611629">
    <property type="component" value="Unassembled WGS sequence"/>
</dbReference>
<proteinExistence type="predicted"/>
<dbReference type="InterPro" id="IPR018060">
    <property type="entry name" value="HTH_AraC"/>
</dbReference>
<keyword evidence="1" id="KW-0805">Transcription regulation</keyword>
<name>A0A974GVJ7_SEDHY</name>
<dbReference type="GO" id="GO:0003700">
    <property type="term" value="F:DNA-binding transcription factor activity"/>
    <property type="evidence" value="ECO:0007669"/>
    <property type="project" value="InterPro"/>
</dbReference>
<dbReference type="AlphaFoldDB" id="A0A974GVJ7"/>
<dbReference type="PANTHER" id="PTHR43280">
    <property type="entry name" value="ARAC-FAMILY TRANSCRIPTIONAL REGULATOR"/>
    <property type="match status" value="1"/>
</dbReference>
<protein>
    <submittedName>
        <fullName evidence="5">Helix-turn-helix transcriptional regulator</fullName>
    </submittedName>
</protein>
<accession>A0A974GVJ7</accession>
<feature type="domain" description="HTH araC/xylS-type" evidence="4">
    <location>
        <begin position="160"/>
        <end position="258"/>
    </location>
</feature>
<evidence type="ECO:0000256" key="2">
    <source>
        <dbReference type="ARBA" id="ARBA00023125"/>
    </source>
</evidence>
<evidence type="ECO:0000313" key="5">
    <source>
        <dbReference type="EMBL" id="NYB73433.1"/>
    </source>
</evidence>
<keyword evidence="6" id="KW-1185">Reference proteome</keyword>
<dbReference type="Gene3D" id="1.10.10.60">
    <property type="entry name" value="Homeodomain-like"/>
    <property type="match status" value="2"/>
</dbReference>
<reference evidence="5" key="1">
    <citation type="submission" date="2020-07" db="EMBL/GenBank/DDBJ databases">
        <title>Genomic analysis of a strain of Sedimentibacter Hydroxybenzoicus DSM7310.</title>
        <authorList>
            <person name="Ma S."/>
        </authorList>
    </citation>
    <scope>NUCLEOTIDE SEQUENCE</scope>
    <source>
        <strain evidence="5">DSM 7310</strain>
    </source>
</reference>
<dbReference type="Gene3D" id="3.30.450.20">
    <property type="entry name" value="PAS domain"/>
    <property type="match status" value="1"/>
</dbReference>
<evidence type="ECO:0000259" key="4">
    <source>
        <dbReference type="PROSITE" id="PS01124"/>
    </source>
</evidence>
<keyword evidence="3" id="KW-0804">Transcription</keyword>
<evidence type="ECO:0000256" key="3">
    <source>
        <dbReference type="ARBA" id="ARBA00023163"/>
    </source>
</evidence>
<dbReference type="Pfam" id="PF12833">
    <property type="entry name" value="HTH_18"/>
    <property type="match status" value="1"/>
</dbReference>
<evidence type="ECO:0000313" key="6">
    <source>
        <dbReference type="Proteomes" id="UP000611629"/>
    </source>
</evidence>
<dbReference type="InterPro" id="IPR009057">
    <property type="entry name" value="Homeodomain-like_sf"/>
</dbReference>
<dbReference type="PROSITE" id="PS01124">
    <property type="entry name" value="HTH_ARAC_FAMILY_2"/>
    <property type="match status" value="1"/>
</dbReference>
<keyword evidence="2" id="KW-0238">DNA-binding</keyword>
<gene>
    <name evidence="5" type="ORF">HZF24_04700</name>
</gene>